<feature type="transmembrane region" description="Helical" evidence="1">
    <location>
        <begin position="249"/>
        <end position="269"/>
    </location>
</feature>
<name>A0A317MU19_9GAMM</name>
<dbReference type="EMBL" id="QGTJ01000006">
    <property type="protein sequence ID" value="PWV61144.1"/>
    <property type="molecule type" value="Genomic_DNA"/>
</dbReference>
<keyword evidence="1" id="KW-1133">Transmembrane helix</keyword>
<reference evidence="2 3" key="1">
    <citation type="submission" date="2018-05" db="EMBL/GenBank/DDBJ databases">
        <title>Genomic Encyclopedia of Type Strains, Phase IV (KMG-IV): sequencing the most valuable type-strain genomes for metagenomic binning, comparative biology and taxonomic classification.</title>
        <authorList>
            <person name="Goeker M."/>
        </authorList>
    </citation>
    <scope>NUCLEOTIDE SEQUENCE [LARGE SCALE GENOMIC DNA]</scope>
    <source>
        <strain evidence="2 3">DSM 23606</strain>
    </source>
</reference>
<feature type="transmembrane region" description="Helical" evidence="1">
    <location>
        <begin position="86"/>
        <end position="110"/>
    </location>
</feature>
<feature type="transmembrane region" description="Helical" evidence="1">
    <location>
        <begin position="317"/>
        <end position="345"/>
    </location>
</feature>
<comment type="caution">
    <text evidence="2">The sequence shown here is derived from an EMBL/GenBank/DDBJ whole genome shotgun (WGS) entry which is preliminary data.</text>
</comment>
<feature type="transmembrane region" description="Helical" evidence="1">
    <location>
        <begin position="281"/>
        <end position="305"/>
    </location>
</feature>
<protein>
    <recommendedName>
        <fullName evidence="4">Transmembrane protein</fullName>
    </recommendedName>
</protein>
<gene>
    <name evidence="2" type="ORF">C7443_106158</name>
</gene>
<dbReference type="AlphaFoldDB" id="A0A317MU19"/>
<evidence type="ECO:0000256" key="1">
    <source>
        <dbReference type="SAM" id="Phobius"/>
    </source>
</evidence>
<feature type="transmembrane region" description="Helical" evidence="1">
    <location>
        <begin position="187"/>
        <end position="211"/>
    </location>
</feature>
<feature type="transmembrane region" description="Helical" evidence="1">
    <location>
        <begin position="223"/>
        <end position="243"/>
    </location>
</feature>
<keyword evidence="3" id="KW-1185">Reference proteome</keyword>
<keyword evidence="1" id="KW-0812">Transmembrane</keyword>
<evidence type="ECO:0000313" key="2">
    <source>
        <dbReference type="EMBL" id="PWV61144.1"/>
    </source>
</evidence>
<organism evidence="2 3">
    <name type="scientific">Plasticicumulans acidivorans</name>
    <dbReference type="NCBI Taxonomy" id="886464"/>
    <lineage>
        <taxon>Bacteria</taxon>
        <taxon>Pseudomonadati</taxon>
        <taxon>Pseudomonadota</taxon>
        <taxon>Gammaproteobacteria</taxon>
        <taxon>Candidatus Competibacteraceae</taxon>
        <taxon>Plasticicumulans</taxon>
    </lineage>
</organism>
<feature type="transmembrane region" description="Helical" evidence="1">
    <location>
        <begin position="378"/>
        <end position="395"/>
    </location>
</feature>
<feature type="transmembrane region" description="Helical" evidence="1">
    <location>
        <begin position="116"/>
        <end position="139"/>
    </location>
</feature>
<dbReference type="Proteomes" id="UP000246569">
    <property type="component" value="Unassembled WGS sequence"/>
</dbReference>
<accession>A0A317MU19</accession>
<feature type="transmembrane region" description="Helical" evidence="1">
    <location>
        <begin position="401"/>
        <end position="421"/>
    </location>
</feature>
<feature type="transmembrane region" description="Helical" evidence="1">
    <location>
        <begin position="151"/>
        <end position="175"/>
    </location>
</feature>
<keyword evidence="1" id="KW-0472">Membrane</keyword>
<evidence type="ECO:0000313" key="3">
    <source>
        <dbReference type="Proteomes" id="UP000246569"/>
    </source>
</evidence>
<sequence length="441" mass="47285">MNAAALDLGASPPLRLPLLFLLSVPLFGVLAALLLLAGGSALVVSRWQPLTLAWVHLLALGVLMTGMLGSLLQMLPVLFGARVRRVGLWAPLIHAALVGGTLLLVTGFALTQPSLLQAGALALAVALALFVAAAAPGFLRAPRSGETAQAMVLAALALLLTLGLGFALAGGHAGWWPLYRSLTDLHAGWAALGWVGLLVIAVAYQVVPMFSVCAPYPLWQRRALAPTLFGVLTVASLGAWWPLPYAVRLLLAALAALAVIAFAASTLWLQHTRRRKLPDVWLDYWKLALAAAALAAAGGLLGYLWPALWADPRYELLLGVLWLAVFAPTLMAGMLQRIVAFLIWLDLSARVRAVARGRQPPNLRELVPAARMRGHWRLHALACLLLCLAVLWPALTRIAGLLWAFAWIGLGLNLLAALRTWRRWRRELDAMPSPSAGTSRA</sequence>
<feature type="transmembrane region" description="Helical" evidence="1">
    <location>
        <begin position="57"/>
        <end position="79"/>
    </location>
</feature>
<proteinExistence type="predicted"/>
<evidence type="ECO:0008006" key="4">
    <source>
        <dbReference type="Google" id="ProtNLM"/>
    </source>
</evidence>